<name>A0A5D4R343_9BACI</name>
<feature type="transmembrane region" description="Helical" evidence="1">
    <location>
        <begin position="41"/>
        <end position="59"/>
    </location>
</feature>
<organism evidence="4 5">
    <name type="scientific">Bacillus infantis</name>
    <dbReference type="NCBI Taxonomy" id="324767"/>
    <lineage>
        <taxon>Bacteria</taxon>
        <taxon>Bacillati</taxon>
        <taxon>Bacillota</taxon>
        <taxon>Bacilli</taxon>
        <taxon>Bacillales</taxon>
        <taxon>Bacillaceae</taxon>
        <taxon>Bacillus</taxon>
    </lineage>
</organism>
<feature type="transmembrane region" description="Helical" evidence="1">
    <location>
        <begin position="66"/>
        <end position="88"/>
    </location>
</feature>
<evidence type="ECO:0000256" key="1">
    <source>
        <dbReference type="SAM" id="Phobius"/>
    </source>
</evidence>
<dbReference type="InterPro" id="IPR016975">
    <property type="entry name" value="Cell_wall_LiaF"/>
</dbReference>
<dbReference type="Proteomes" id="UP000322139">
    <property type="component" value="Unassembled WGS sequence"/>
</dbReference>
<feature type="transmembrane region" description="Helical" evidence="1">
    <location>
        <begin position="94"/>
        <end position="110"/>
    </location>
</feature>
<feature type="domain" description="Cell wall-active antibiotics response LiaF-like C-terminal" evidence="2">
    <location>
        <begin position="163"/>
        <end position="274"/>
    </location>
</feature>
<dbReference type="Pfam" id="PF22570">
    <property type="entry name" value="LiaF-TM"/>
    <property type="match status" value="1"/>
</dbReference>
<dbReference type="NCBIfam" id="NF040535">
    <property type="entry name" value="LiaF_C_term"/>
    <property type="match status" value="1"/>
</dbReference>
<evidence type="ECO:0000313" key="5">
    <source>
        <dbReference type="Proteomes" id="UP000322139"/>
    </source>
</evidence>
<keyword evidence="1" id="KW-0472">Membrane</keyword>
<sequence>MRYRSVNQMMFALCLLAAGVLLLLVNIGVISLEIKNFFVTVYPFVIFGYSLILLISSLARKKGGKVFAGFLLVFSGLLASDRFGLLQFSFWDVWKLWPLAIVYLGFSLLVRKEHIKVHVETEFPAKKYDGIEESGKEPGEEKIIRIKKGSRHAPLANIKGFSIGDVSFKNANWSVEPLDLYNTVGDYFIDFSKAYIPEKETPISVKGWVGDVKMIIPEDVPIMVHSDINIGDIRIFDLKSEDLNRKLYYKSPGYDDAARKLNITIQLKVGSIRIDHV</sequence>
<dbReference type="InterPro" id="IPR047793">
    <property type="entry name" value="LiaF_C"/>
</dbReference>
<dbReference type="PIRSF" id="PIRSF031509">
    <property type="entry name" value="Cell_wall_LiaF/YvqF"/>
    <property type="match status" value="1"/>
</dbReference>
<dbReference type="InterPro" id="IPR024425">
    <property type="entry name" value="LiaF-like_C"/>
</dbReference>
<evidence type="ECO:0008006" key="6">
    <source>
        <dbReference type="Google" id="ProtNLM"/>
    </source>
</evidence>
<evidence type="ECO:0000259" key="2">
    <source>
        <dbReference type="Pfam" id="PF09922"/>
    </source>
</evidence>
<gene>
    <name evidence="4" type="ORF">FZD51_21370</name>
</gene>
<proteinExistence type="predicted"/>
<evidence type="ECO:0000313" key="4">
    <source>
        <dbReference type="EMBL" id="TYS44098.1"/>
    </source>
</evidence>
<protein>
    <recommendedName>
        <fullName evidence="6">Cell wall-active antibiotics response LiaF-like C-terminal domain-containing protein</fullName>
    </recommendedName>
</protein>
<dbReference type="RefSeq" id="WP_148976598.1">
    <property type="nucleotide sequence ID" value="NZ_JBNIKU010000002.1"/>
</dbReference>
<evidence type="ECO:0000259" key="3">
    <source>
        <dbReference type="Pfam" id="PF22570"/>
    </source>
</evidence>
<dbReference type="EMBL" id="VTER01000013">
    <property type="protein sequence ID" value="TYS44098.1"/>
    <property type="molecule type" value="Genomic_DNA"/>
</dbReference>
<feature type="domain" description="LiaF transmembrane" evidence="3">
    <location>
        <begin position="11"/>
        <end position="114"/>
    </location>
</feature>
<dbReference type="GO" id="GO:0016020">
    <property type="term" value="C:membrane"/>
    <property type="evidence" value="ECO:0007669"/>
    <property type="project" value="InterPro"/>
</dbReference>
<reference evidence="4 5" key="1">
    <citation type="submission" date="2019-08" db="EMBL/GenBank/DDBJ databases">
        <title>Bacillus genomes from the desert of Cuatro Cienegas, Coahuila.</title>
        <authorList>
            <person name="Olmedo-Alvarez G."/>
        </authorList>
    </citation>
    <scope>NUCLEOTIDE SEQUENCE [LARGE SCALE GENOMIC DNA]</scope>
    <source>
        <strain evidence="4 5">CH446_14T</strain>
    </source>
</reference>
<dbReference type="Pfam" id="PF09922">
    <property type="entry name" value="LiaF-like_C"/>
    <property type="match status" value="1"/>
</dbReference>
<comment type="caution">
    <text evidence="4">The sequence shown here is derived from an EMBL/GenBank/DDBJ whole genome shotgun (WGS) entry which is preliminary data.</text>
</comment>
<keyword evidence="1" id="KW-0812">Transmembrane</keyword>
<dbReference type="InterPro" id="IPR054331">
    <property type="entry name" value="LiaF_TM"/>
</dbReference>
<accession>A0A5D4R343</accession>
<keyword evidence="1" id="KW-1133">Transmembrane helix</keyword>
<dbReference type="AlphaFoldDB" id="A0A5D4R343"/>